<proteinExistence type="predicted"/>
<feature type="transmembrane region" description="Helical" evidence="5">
    <location>
        <begin position="389"/>
        <end position="412"/>
    </location>
</feature>
<feature type="transmembrane region" description="Helical" evidence="5">
    <location>
        <begin position="62"/>
        <end position="81"/>
    </location>
</feature>
<keyword evidence="7" id="KW-1185">Reference proteome</keyword>
<keyword evidence="3 5" id="KW-1133">Transmembrane helix</keyword>
<evidence type="ECO:0000313" key="7">
    <source>
        <dbReference type="Proteomes" id="UP000564466"/>
    </source>
</evidence>
<dbReference type="SUPFAM" id="SSF103473">
    <property type="entry name" value="MFS general substrate transporter"/>
    <property type="match status" value="1"/>
</dbReference>
<sequence>SMVGMMAMRTWIEPVVASSQVASAFYDTALLLVVKNYYNQTNGTAPSHALEDAQQKAVSNFYIIYNLVLGLSPLVSAYGLSKLGDRLHRKIPICFPLLGYLGSKTLLLLVILLGWPIEVMYGAAAFNGLTGGFTTLWAGIMALGSLGSSESRRSLRLIVIELVYGLAGFVGSMASGYLFVGFSDHYREGTVLVCCSIACYAFCLLYSIFILTVPKPEASCPAKAKSAEEVGSQLPAHTGAAAATGSSQPSGGSSSSVVSPSKLIIILLFMAAILYDLAVVGAMNILPLFLLREPLSWNAVEIGHGNAAGYLIFITSFLGVFVFSRCLRDITMIMIGVVSFSTGILIMAFVQWTFLFYIARAVMLFALIPLPTIRSMLSKHVEGSSYGKVFVLLQLSLVITGVVTSTVYNKIYQNTLNWYSSFCFILSFLVGCLSLLPLSFVAIKQHSTTGSLQILTE</sequence>
<evidence type="ECO:0000256" key="2">
    <source>
        <dbReference type="ARBA" id="ARBA00022692"/>
    </source>
</evidence>
<feature type="transmembrane region" description="Helical" evidence="5">
    <location>
        <begin position="121"/>
        <end position="143"/>
    </location>
</feature>
<feature type="transmembrane region" description="Helical" evidence="5">
    <location>
        <begin position="93"/>
        <end position="115"/>
    </location>
</feature>
<keyword evidence="2 5" id="KW-0812">Transmembrane</keyword>
<dbReference type="InterPro" id="IPR036259">
    <property type="entry name" value="MFS_trans_sf"/>
</dbReference>
<feature type="transmembrane region" description="Helical" evidence="5">
    <location>
        <begin position="302"/>
        <end position="323"/>
    </location>
</feature>
<evidence type="ECO:0000256" key="5">
    <source>
        <dbReference type="SAM" id="Phobius"/>
    </source>
</evidence>
<dbReference type="GO" id="GO:0016020">
    <property type="term" value="C:membrane"/>
    <property type="evidence" value="ECO:0007669"/>
    <property type="project" value="UniProtKB-SubCell"/>
</dbReference>
<evidence type="ECO:0000256" key="3">
    <source>
        <dbReference type="ARBA" id="ARBA00022989"/>
    </source>
</evidence>
<evidence type="ECO:0000256" key="1">
    <source>
        <dbReference type="ARBA" id="ARBA00004141"/>
    </source>
</evidence>
<feature type="transmembrane region" description="Helical" evidence="5">
    <location>
        <begin position="263"/>
        <end position="290"/>
    </location>
</feature>
<comment type="subcellular location">
    <subcellularLocation>
        <location evidence="1">Membrane</location>
        <topology evidence="1">Multi-pass membrane protein</topology>
    </subcellularLocation>
</comment>
<name>A0A7L0ZG66_9PASS</name>
<organism evidence="6 7">
    <name type="scientific">Oxyruncus cristatus</name>
    <name type="common">sharpbill</name>
    <dbReference type="NCBI Taxonomy" id="114331"/>
    <lineage>
        <taxon>Eukaryota</taxon>
        <taxon>Metazoa</taxon>
        <taxon>Chordata</taxon>
        <taxon>Craniata</taxon>
        <taxon>Vertebrata</taxon>
        <taxon>Euteleostomi</taxon>
        <taxon>Archelosauria</taxon>
        <taxon>Archosauria</taxon>
        <taxon>Dinosauria</taxon>
        <taxon>Saurischia</taxon>
        <taxon>Theropoda</taxon>
        <taxon>Coelurosauria</taxon>
        <taxon>Aves</taxon>
        <taxon>Neognathae</taxon>
        <taxon>Neoaves</taxon>
        <taxon>Telluraves</taxon>
        <taxon>Australaves</taxon>
        <taxon>Passeriformes</taxon>
        <taxon>Cotingidae</taxon>
        <taxon>Oxyruncus</taxon>
    </lineage>
</organism>
<evidence type="ECO:0000256" key="4">
    <source>
        <dbReference type="ARBA" id="ARBA00023136"/>
    </source>
</evidence>
<dbReference type="GO" id="GO:0022857">
    <property type="term" value="F:transmembrane transporter activity"/>
    <property type="evidence" value="ECO:0007669"/>
    <property type="project" value="TreeGrafter"/>
</dbReference>
<feature type="transmembrane region" description="Helical" evidence="5">
    <location>
        <begin position="190"/>
        <end position="213"/>
    </location>
</feature>
<evidence type="ECO:0000313" key="6">
    <source>
        <dbReference type="EMBL" id="NXM27962.1"/>
    </source>
</evidence>
<feature type="non-terminal residue" evidence="6">
    <location>
        <position position="1"/>
    </location>
</feature>
<dbReference type="Proteomes" id="UP000564466">
    <property type="component" value="Unassembled WGS sequence"/>
</dbReference>
<dbReference type="Gene3D" id="1.20.1250.20">
    <property type="entry name" value="MFS general substrate transporter like domains"/>
    <property type="match status" value="1"/>
</dbReference>
<feature type="transmembrane region" description="Helical" evidence="5">
    <location>
        <begin position="356"/>
        <end position="377"/>
    </location>
</feature>
<feature type="transmembrane region" description="Helical" evidence="5">
    <location>
        <begin position="155"/>
        <end position="178"/>
    </location>
</feature>
<reference evidence="6 7" key="1">
    <citation type="submission" date="2019-09" db="EMBL/GenBank/DDBJ databases">
        <title>Bird 10,000 Genomes (B10K) Project - Family phase.</title>
        <authorList>
            <person name="Zhang G."/>
        </authorList>
    </citation>
    <scope>NUCLEOTIDE SEQUENCE [LARGE SCALE GENOMIC DNA]</scope>
    <source>
        <strain evidence="6">B10K-DU-002-07</strain>
        <tissue evidence="6">Muscle</tissue>
    </source>
</reference>
<comment type="caution">
    <text evidence="6">The sequence shown here is derived from an EMBL/GenBank/DDBJ whole genome shotgun (WGS) entry which is preliminary data.</text>
</comment>
<dbReference type="PANTHER" id="PTHR23507">
    <property type="entry name" value="ZGC:174356"/>
    <property type="match status" value="1"/>
</dbReference>
<feature type="transmembrane region" description="Helical" evidence="5">
    <location>
        <begin position="330"/>
        <end position="350"/>
    </location>
</feature>
<gene>
    <name evidence="6" type="primary">Slc46a2</name>
    <name evidence="6" type="ORF">OXYCRI_R08597</name>
</gene>
<feature type="transmembrane region" description="Helical" evidence="5">
    <location>
        <begin position="418"/>
        <end position="443"/>
    </location>
</feature>
<feature type="non-terminal residue" evidence="6">
    <location>
        <position position="457"/>
    </location>
</feature>
<dbReference type="EMBL" id="VXAY01002609">
    <property type="protein sequence ID" value="NXM27962.1"/>
    <property type="molecule type" value="Genomic_DNA"/>
</dbReference>
<keyword evidence="4 5" id="KW-0472">Membrane</keyword>
<dbReference type="AlphaFoldDB" id="A0A7L0ZG66"/>
<protein>
    <submittedName>
        <fullName evidence="6">TSCOT protein</fullName>
    </submittedName>
</protein>
<dbReference type="PANTHER" id="PTHR23507:SF3">
    <property type="entry name" value="THYMIC STROMAL COTRANSPORTER HOMOLOG"/>
    <property type="match status" value="1"/>
</dbReference>
<accession>A0A7L0ZG66</accession>